<keyword evidence="1" id="KW-0812">Transmembrane</keyword>
<evidence type="ECO:0000256" key="1">
    <source>
        <dbReference type="SAM" id="Phobius"/>
    </source>
</evidence>
<gene>
    <name evidence="2" type="ORF">BDZ94DRAFT_762216</name>
</gene>
<dbReference type="EMBL" id="MU150276">
    <property type="protein sequence ID" value="KAF9462041.1"/>
    <property type="molecule type" value="Genomic_DNA"/>
</dbReference>
<protein>
    <submittedName>
        <fullName evidence="2">Uncharacterized protein</fullName>
    </submittedName>
</protein>
<keyword evidence="3" id="KW-1185">Reference proteome</keyword>
<accession>A0A9P5Y5L0</accession>
<dbReference type="AlphaFoldDB" id="A0A9P5Y5L0"/>
<dbReference type="OrthoDB" id="3186354at2759"/>
<evidence type="ECO:0000313" key="2">
    <source>
        <dbReference type="EMBL" id="KAF9462041.1"/>
    </source>
</evidence>
<name>A0A9P5Y5L0_9AGAR</name>
<proteinExistence type="predicted"/>
<organism evidence="2 3">
    <name type="scientific">Collybia nuda</name>
    <dbReference type="NCBI Taxonomy" id="64659"/>
    <lineage>
        <taxon>Eukaryota</taxon>
        <taxon>Fungi</taxon>
        <taxon>Dikarya</taxon>
        <taxon>Basidiomycota</taxon>
        <taxon>Agaricomycotina</taxon>
        <taxon>Agaricomycetes</taxon>
        <taxon>Agaricomycetidae</taxon>
        <taxon>Agaricales</taxon>
        <taxon>Tricholomatineae</taxon>
        <taxon>Clitocybaceae</taxon>
        <taxon>Collybia</taxon>
    </lineage>
</organism>
<keyword evidence="1" id="KW-0472">Membrane</keyword>
<evidence type="ECO:0000313" key="3">
    <source>
        <dbReference type="Proteomes" id="UP000807353"/>
    </source>
</evidence>
<keyword evidence="1" id="KW-1133">Transmembrane helix</keyword>
<feature type="transmembrane region" description="Helical" evidence="1">
    <location>
        <begin position="12"/>
        <end position="37"/>
    </location>
</feature>
<reference evidence="2" key="1">
    <citation type="submission" date="2020-11" db="EMBL/GenBank/DDBJ databases">
        <authorList>
            <consortium name="DOE Joint Genome Institute"/>
            <person name="Ahrendt S."/>
            <person name="Riley R."/>
            <person name="Andreopoulos W."/>
            <person name="Labutti K."/>
            <person name="Pangilinan J."/>
            <person name="Ruiz-Duenas F.J."/>
            <person name="Barrasa J.M."/>
            <person name="Sanchez-Garcia M."/>
            <person name="Camarero S."/>
            <person name="Miyauchi S."/>
            <person name="Serrano A."/>
            <person name="Linde D."/>
            <person name="Babiker R."/>
            <person name="Drula E."/>
            <person name="Ayuso-Fernandez I."/>
            <person name="Pacheco R."/>
            <person name="Padilla G."/>
            <person name="Ferreira P."/>
            <person name="Barriuso J."/>
            <person name="Kellner H."/>
            <person name="Castanera R."/>
            <person name="Alfaro M."/>
            <person name="Ramirez L."/>
            <person name="Pisabarro A.G."/>
            <person name="Kuo A."/>
            <person name="Tritt A."/>
            <person name="Lipzen A."/>
            <person name="He G."/>
            <person name="Yan M."/>
            <person name="Ng V."/>
            <person name="Cullen D."/>
            <person name="Martin F."/>
            <person name="Rosso M.-N."/>
            <person name="Henrissat B."/>
            <person name="Hibbett D."/>
            <person name="Martinez A.T."/>
            <person name="Grigoriev I.V."/>
        </authorList>
    </citation>
    <scope>NUCLEOTIDE SEQUENCE</scope>
    <source>
        <strain evidence="2">CBS 247.69</strain>
    </source>
</reference>
<sequence length="151" mass="16779">MGFVDVSPPTAGLIGSLAASLMYGLNIVAFFTCMYVLLRRRAGGNGVPWFIFCAAVVQFIVSTIHIGNCWRQMLEAFIWDAGSPGASFVYFVEEPAKFTEVINKALVFVESFLTDSILVWRAYIVWGRNIYICVAPVSRTLPTPFNFLAFS</sequence>
<feature type="transmembrane region" description="Helical" evidence="1">
    <location>
        <begin position="49"/>
        <end position="67"/>
    </location>
</feature>
<comment type="caution">
    <text evidence="2">The sequence shown here is derived from an EMBL/GenBank/DDBJ whole genome shotgun (WGS) entry which is preliminary data.</text>
</comment>
<dbReference type="Proteomes" id="UP000807353">
    <property type="component" value="Unassembled WGS sequence"/>
</dbReference>